<dbReference type="InterPro" id="IPR011009">
    <property type="entry name" value="Kinase-like_dom_sf"/>
</dbReference>
<evidence type="ECO:0000313" key="2">
    <source>
        <dbReference type="Proteomes" id="UP000712600"/>
    </source>
</evidence>
<accession>A0A8S9PY59</accession>
<organism evidence="1 2">
    <name type="scientific">Brassica cretica</name>
    <name type="common">Mustard</name>
    <dbReference type="NCBI Taxonomy" id="69181"/>
    <lineage>
        <taxon>Eukaryota</taxon>
        <taxon>Viridiplantae</taxon>
        <taxon>Streptophyta</taxon>
        <taxon>Embryophyta</taxon>
        <taxon>Tracheophyta</taxon>
        <taxon>Spermatophyta</taxon>
        <taxon>Magnoliopsida</taxon>
        <taxon>eudicotyledons</taxon>
        <taxon>Gunneridae</taxon>
        <taxon>Pentapetalae</taxon>
        <taxon>rosids</taxon>
        <taxon>malvids</taxon>
        <taxon>Brassicales</taxon>
        <taxon>Brassicaceae</taxon>
        <taxon>Brassiceae</taxon>
        <taxon>Brassica</taxon>
    </lineage>
</organism>
<proteinExistence type="predicted"/>
<dbReference type="AlphaFoldDB" id="A0A8S9PY59"/>
<evidence type="ECO:0008006" key="3">
    <source>
        <dbReference type="Google" id="ProtNLM"/>
    </source>
</evidence>
<gene>
    <name evidence="1" type="ORF">F2Q69_00023929</name>
</gene>
<dbReference type="SUPFAM" id="SSF56112">
    <property type="entry name" value="Protein kinase-like (PK-like)"/>
    <property type="match status" value="1"/>
</dbReference>
<evidence type="ECO:0000313" key="1">
    <source>
        <dbReference type="EMBL" id="KAF3535309.1"/>
    </source>
</evidence>
<dbReference type="Gene3D" id="1.10.510.10">
    <property type="entry name" value="Transferase(Phosphotransferase) domain 1"/>
    <property type="match status" value="1"/>
</dbReference>
<dbReference type="Proteomes" id="UP000712600">
    <property type="component" value="Unassembled WGS sequence"/>
</dbReference>
<protein>
    <recommendedName>
        <fullName evidence="3">Protein kinase domain-containing protein</fullName>
    </recommendedName>
</protein>
<comment type="caution">
    <text evidence="1">The sequence shown here is derived from an EMBL/GenBank/DDBJ whole genome shotgun (WGS) entry which is preliminary data.</text>
</comment>
<dbReference type="EMBL" id="QGKX02001290">
    <property type="protein sequence ID" value="KAF3535309.1"/>
    <property type="molecule type" value="Genomic_DNA"/>
</dbReference>
<sequence>MIRDSEFAYMRNVTTEADLFSFGVIMMQLMRKRRPISLTDEETQDMTLHHLEMEMEG</sequence>
<reference evidence="1" key="1">
    <citation type="submission" date="2019-12" db="EMBL/GenBank/DDBJ databases">
        <title>Genome sequencing and annotation of Brassica cretica.</title>
        <authorList>
            <person name="Studholme D.J."/>
            <person name="Sarris P."/>
        </authorList>
    </citation>
    <scope>NUCLEOTIDE SEQUENCE</scope>
    <source>
        <strain evidence="1">PFS-109/04</strain>
        <tissue evidence="1">Leaf</tissue>
    </source>
</reference>
<name>A0A8S9PY59_BRACR</name>